<accession>A0A8F5BQ13</accession>
<name>A0A8F5BQ13_SACSH</name>
<dbReference type="GeneID" id="65563709"/>
<dbReference type="InterPro" id="IPR044528">
    <property type="entry name" value="POD-like_MBL-fold"/>
</dbReference>
<keyword evidence="1" id="KW-0479">Metal-binding</keyword>
<evidence type="ECO:0000256" key="1">
    <source>
        <dbReference type="ARBA" id="ARBA00022723"/>
    </source>
</evidence>
<feature type="domain" description="Metallo-beta-lactamase" evidence="2">
    <location>
        <begin position="13"/>
        <end position="184"/>
    </location>
</feature>
<dbReference type="RefSeq" id="WP_218258229.1">
    <property type="nucleotide sequence ID" value="NZ_CP077717.1"/>
</dbReference>
<dbReference type="AlphaFoldDB" id="A0A8F5BQ13"/>
<reference evidence="3" key="1">
    <citation type="journal article" date="2021" name="Environ. Microbiol.">
        <title>New insights into the diversity and evolution of the archaeal mobilome from three complete genomes of Saccharolobus shibatae.</title>
        <authorList>
            <person name="Medvedeva S."/>
            <person name="Brandt D."/>
            <person name="Cvirkaite-Krupovic V."/>
            <person name="Liu Y."/>
            <person name="Severinov K."/>
            <person name="Ishino S."/>
            <person name="Ishino Y."/>
            <person name="Prangishvili D."/>
            <person name="Kalinowski J."/>
            <person name="Krupovic M."/>
        </authorList>
    </citation>
    <scope>NUCLEOTIDE SEQUENCE</scope>
    <source>
        <strain evidence="3">B12</strain>
    </source>
</reference>
<proteinExistence type="predicted"/>
<dbReference type="OrthoDB" id="197151at2157"/>
<dbReference type="GO" id="GO:0006749">
    <property type="term" value="P:glutathione metabolic process"/>
    <property type="evidence" value="ECO:0007669"/>
    <property type="project" value="InterPro"/>
</dbReference>
<dbReference type="GO" id="GO:0046872">
    <property type="term" value="F:metal ion binding"/>
    <property type="evidence" value="ECO:0007669"/>
    <property type="project" value="UniProtKB-KW"/>
</dbReference>
<dbReference type="Proteomes" id="UP000694018">
    <property type="component" value="Chromosome"/>
</dbReference>
<dbReference type="InterPro" id="IPR051682">
    <property type="entry name" value="Mito_Persulfide_Diox"/>
</dbReference>
<dbReference type="GO" id="GO:0050313">
    <property type="term" value="F:sulfur dioxygenase activity"/>
    <property type="evidence" value="ECO:0007669"/>
    <property type="project" value="InterPro"/>
</dbReference>
<dbReference type="PANTHER" id="PTHR43084:SF1">
    <property type="entry name" value="PERSULFIDE DIOXYGENASE ETHE1, MITOCHONDRIAL"/>
    <property type="match status" value="1"/>
</dbReference>
<dbReference type="Pfam" id="PF00753">
    <property type="entry name" value="Lactamase_B"/>
    <property type="match status" value="1"/>
</dbReference>
<dbReference type="KEGG" id="sshi:J5U23_02228"/>
<dbReference type="CDD" id="cd07724">
    <property type="entry name" value="POD-like_MBL-fold"/>
    <property type="match status" value="1"/>
</dbReference>
<dbReference type="InterPro" id="IPR001279">
    <property type="entry name" value="Metallo-B-lactamas"/>
</dbReference>
<organism evidence="3 4">
    <name type="scientific">Saccharolobus shibatae (strain ATCC 51178 / DSM 5389 / JCM 8931 / NBRC 15437 / B12)</name>
    <name type="common">Sulfolobus shibatae</name>
    <dbReference type="NCBI Taxonomy" id="523848"/>
    <lineage>
        <taxon>Archaea</taxon>
        <taxon>Thermoproteota</taxon>
        <taxon>Thermoprotei</taxon>
        <taxon>Sulfolobales</taxon>
        <taxon>Sulfolobaceae</taxon>
        <taxon>Saccharolobus</taxon>
    </lineage>
</organism>
<sequence length="247" mass="27926">MMIFRQIISKNGGCATYIFGCTQAGELFVVDPKYEMVDEIIRLAQDLGDMKITYIIDTHTHADHLSGVKKLQALTNANIYYHEESQVKFKVERIKDGEEIKAGNVKIKVIHTPGHTPDSISVLIYDKRRDESWNEPWAVLTGDTLFVGGVGRIDIGGESAEENLYYSLAKLKVLPDYVEIYPTHTAGSVCGVGISGKPSSTIGFEKRFNTLFRINEKDEFINRVREVKMSKPKEFDEYIRKNLEGVI</sequence>
<dbReference type="EMBL" id="CP077717">
    <property type="protein sequence ID" value="QXJ29359.1"/>
    <property type="molecule type" value="Genomic_DNA"/>
</dbReference>
<protein>
    <submittedName>
        <fullName evidence="3">MBL-fold metallo-hydrolase superfamily</fullName>
    </submittedName>
</protein>
<dbReference type="FunFam" id="3.60.15.10:FF:000030">
    <property type="entry name" value="Metallo-beta-lactamase family protein"/>
    <property type="match status" value="1"/>
</dbReference>
<evidence type="ECO:0000313" key="3">
    <source>
        <dbReference type="EMBL" id="QXJ29359.1"/>
    </source>
</evidence>
<evidence type="ECO:0000313" key="4">
    <source>
        <dbReference type="Proteomes" id="UP000694018"/>
    </source>
</evidence>
<gene>
    <name evidence="3" type="ORF">J5U23_02228</name>
</gene>
<dbReference type="SMART" id="SM00849">
    <property type="entry name" value="Lactamase_B"/>
    <property type="match status" value="1"/>
</dbReference>
<dbReference type="GO" id="GO:0070813">
    <property type="term" value="P:hydrogen sulfide metabolic process"/>
    <property type="evidence" value="ECO:0007669"/>
    <property type="project" value="TreeGrafter"/>
</dbReference>
<dbReference type="PANTHER" id="PTHR43084">
    <property type="entry name" value="PERSULFIDE DIOXYGENASE ETHE1"/>
    <property type="match status" value="1"/>
</dbReference>
<evidence type="ECO:0000259" key="2">
    <source>
        <dbReference type="SMART" id="SM00849"/>
    </source>
</evidence>